<evidence type="ECO:0000256" key="1">
    <source>
        <dbReference type="ARBA" id="ARBA00004123"/>
    </source>
</evidence>
<evidence type="ECO:0000256" key="7">
    <source>
        <dbReference type="ARBA" id="ARBA00023242"/>
    </source>
</evidence>
<protein>
    <recommendedName>
        <fullName evidence="8">3'-5' exonuclease</fullName>
    </recommendedName>
    <alternativeName>
        <fullName evidence="9">Werner Syndrome-like exonuclease</fullName>
    </alternativeName>
</protein>
<dbReference type="eggNOG" id="KOG4373">
    <property type="taxonomic scope" value="Eukaryota"/>
</dbReference>
<feature type="domain" description="3'-5' exonuclease" evidence="11">
    <location>
        <begin position="20"/>
        <end position="198"/>
    </location>
</feature>
<reference evidence="12 13" key="1">
    <citation type="journal article" date="2012" name="Science">
        <title>The Paleozoic origin of enzymatic lignin decomposition reconstructed from 31 fungal genomes.</title>
        <authorList>
            <person name="Floudas D."/>
            <person name="Binder M."/>
            <person name="Riley R."/>
            <person name="Barry K."/>
            <person name="Blanchette R.A."/>
            <person name="Henrissat B."/>
            <person name="Martinez A.T."/>
            <person name="Otillar R."/>
            <person name="Spatafora J.W."/>
            <person name="Yadav J.S."/>
            <person name="Aerts A."/>
            <person name="Benoit I."/>
            <person name="Boyd A."/>
            <person name="Carlson A."/>
            <person name="Copeland A."/>
            <person name="Coutinho P.M."/>
            <person name="de Vries R.P."/>
            <person name="Ferreira P."/>
            <person name="Findley K."/>
            <person name="Foster B."/>
            <person name="Gaskell J."/>
            <person name="Glotzer D."/>
            <person name="Gorecki P."/>
            <person name="Heitman J."/>
            <person name="Hesse C."/>
            <person name="Hori C."/>
            <person name="Igarashi K."/>
            <person name="Jurgens J.A."/>
            <person name="Kallen N."/>
            <person name="Kersten P."/>
            <person name="Kohler A."/>
            <person name="Kuees U."/>
            <person name="Kumar T.K.A."/>
            <person name="Kuo A."/>
            <person name="LaButti K."/>
            <person name="Larrondo L.F."/>
            <person name="Lindquist E."/>
            <person name="Ling A."/>
            <person name="Lombard V."/>
            <person name="Lucas S."/>
            <person name="Lundell T."/>
            <person name="Martin R."/>
            <person name="McLaughlin D.J."/>
            <person name="Morgenstern I."/>
            <person name="Morin E."/>
            <person name="Murat C."/>
            <person name="Nagy L.G."/>
            <person name="Nolan M."/>
            <person name="Ohm R.A."/>
            <person name="Patyshakuliyeva A."/>
            <person name="Rokas A."/>
            <person name="Ruiz-Duenas F.J."/>
            <person name="Sabat G."/>
            <person name="Salamov A."/>
            <person name="Samejima M."/>
            <person name="Schmutz J."/>
            <person name="Slot J.C."/>
            <person name="St John F."/>
            <person name="Stenlid J."/>
            <person name="Sun H."/>
            <person name="Sun S."/>
            <person name="Syed K."/>
            <person name="Tsang A."/>
            <person name="Wiebenga A."/>
            <person name="Young D."/>
            <person name="Pisabarro A."/>
            <person name="Eastwood D.C."/>
            <person name="Martin F."/>
            <person name="Cullen D."/>
            <person name="Grigoriev I.V."/>
            <person name="Hibbett D.S."/>
        </authorList>
    </citation>
    <scope>NUCLEOTIDE SEQUENCE [LARGE SCALE GENOMIC DNA]</scope>
    <source>
        <strain evidence="12 13">ATCC 11539</strain>
    </source>
</reference>
<feature type="non-terminal residue" evidence="12">
    <location>
        <position position="256"/>
    </location>
</feature>
<dbReference type="EMBL" id="KB469296">
    <property type="protein sequence ID" value="EPQ60975.1"/>
    <property type="molecule type" value="Genomic_DNA"/>
</dbReference>
<dbReference type="STRING" id="670483.S7S0U4"/>
<dbReference type="GO" id="GO:0006139">
    <property type="term" value="P:nucleobase-containing compound metabolic process"/>
    <property type="evidence" value="ECO:0007669"/>
    <property type="project" value="InterPro"/>
</dbReference>
<dbReference type="InterPro" id="IPR051132">
    <property type="entry name" value="3-5_Exonuclease_domain"/>
</dbReference>
<name>S7S0U4_GLOTA</name>
<evidence type="ECO:0000313" key="13">
    <source>
        <dbReference type="Proteomes" id="UP000030669"/>
    </source>
</evidence>
<dbReference type="GO" id="GO:0008408">
    <property type="term" value="F:3'-5' exonuclease activity"/>
    <property type="evidence" value="ECO:0007669"/>
    <property type="project" value="InterPro"/>
</dbReference>
<evidence type="ECO:0000256" key="10">
    <source>
        <dbReference type="SAM" id="MobiDB-lite"/>
    </source>
</evidence>
<dbReference type="InterPro" id="IPR036397">
    <property type="entry name" value="RNaseH_sf"/>
</dbReference>
<evidence type="ECO:0000256" key="9">
    <source>
        <dbReference type="ARBA" id="ARBA00042761"/>
    </source>
</evidence>
<keyword evidence="13" id="KW-1185">Reference proteome</keyword>
<dbReference type="KEGG" id="gtr:GLOTRDRAFT_26623"/>
<dbReference type="PANTHER" id="PTHR13620">
    <property type="entry name" value="3-5 EXONUCLEASE"/>
    <property type="match status" value="1"/>
</dbReference>
<dbReference type="HOGENOM" id="CLU_049674_0_1_1"/>
<dbReference type="GO" id="GO:0005634">
    <property type="term" value="C:nucleus"/>
    <property type="evidence" value="ECO:0007669"/>
    <property type="project" value="UniProtKB-SubCell"/>
</dbReference>
<evidence type="ECO:0000256" key="2">
    <source>
        <dbReference type="ARBA" id="ARBA00022722"/>
    </source>
</evidence>
<dbReference type="Gene3D" id="3.30.420.10">
    <property type="entry name" value="Ribonuclease H-like superfamily/Ribonuclease H"/>
    <property type="match status" value="1"/>
</dbReference>
<keyword evidence="7" id="KW-0539">Nucleus</keyword>
<evidence type="ECO:0000259" key="11">
    <source>
        <dbReference type="SMART" id="SM00474"/>
    </source>
</evidence>
<dbReference type="GO" id="GO:0046872">
    <property type="term" value="F:metal ion binding"/>
    <property type="evidence" value="ECO:0007669"/>
    <property type="project" value="UniProtKB-KW"/>
</dbReference>
<dbReference type="PANTHER" id="PTHR13620:SF109">
    <property type="entry name" value="3'-5' EXONUCLEASE"/>
    <property type="match status" value="1"/>
</dbReference>
<feature type="compositionally biased region" description="Basic and acidic residues" evidence="10">
    <location>
        <begin position="241"/>
        <end position="256"/>
    </location>
</feature>
<keyword evidence="6" id="KW-0460">Magnesium</keyword>
<dbReference type="CDD" id="cd06141">
    <property type="entry name" value="WRN_exo"/>
    <property type="match status" value="1"/>
</dbReference>
<sequence>PAPPPLPPYSWQEKSDNCRLLYIRDHEQADLECSRVTKGPLGFDLEWKPTYVTGEPENKVAVVQLANADRILLLQISAMSKFPDKLRDLLGNPDIVKAGVGIQYDCKKLYQDHGVCLRNCVDLSCLARSADNARWKGKYSQPIGLARLVAVYEELELPKGRVQRSNWERPLNVKQQDYAANDAHSGFIIYTKLIAMAELVQPKPLPLYYTFDVSEGLLVDTSGQPWSPMNPNYDPGPPPPPKEKKERKPRAEGEQA</sequence>
<gene>
    <name evidence="12" type="ORF">GLOTRDRAFT_26623</name>
</gene>
<dbReference type="GeneID" id="19305199"/>
<evidence type="ECO:0000256" key="3">
    <source>
        <dbReference type="ARBA" id="ARBA00022723"/>
    </source>
</evidence>
<keyword evidence="4" id="KW-0378">Hydrolase</keyword>
<dbReference type="SUPFAM" id="SSF53098">
    <property type="entry name" value="Ribonuclease H-like"/>
    <property type="match status" value="1"/>
</dbReference>
<evidence type="ECO:0000256" key="5">
    <source>
        <dbReference type="ARBA" id="ARBA00022839"/>
    </source>
</evidence>
<organism evidence="12 13">
    <name type="scientific">Gloeophyllum trabeum (strain ATCC 11539 / FP-39264 / Madison 617)</name>
    <name type="common">Brown rot fungus</name>
    <dbReference type="NCBI Taxonomy" id="670483"/>
    <lineage>
        <taxon>Eukaryota</taxon>
        <taxon>Fungi</taxon>
        <taxon>Dikarya</taxon>
        <taxon>Basidiomycota</taxon>
        <taxon>Agaricomycotina</taxon>
        <taxon>Agaricomycetes</taxon>
        <taxon>Gloeophyllales</taxon>
        <taxon>Gloeophyllaceae</taxon>
        <taxon>Gloeophyllum</taxon>
    </lineage>
</organism>
<keyword evidence="5" id="KW-0269">Exonuclease</keyword>
<keyword evidence="3" id="KW-0479">Metal-binding</keyword>
<evidence type="ECO:0000256" key="6">
    <source>
        <dbReference type="ARBA" id="ARBA00022842"/>
    </source>
</evidence>
<dbReference type="OMA" id="PHARCYS"/>
<evidence type="ECO:0000256" key="4">
    <source>
        <dbReference type="ARBA" id="ARBA00022801"/>
    </source>
</evidence>
<dbReference type="Proteomes" id="UP000030669">
    <property type="component" value="Unassembled WGS sequence"/>
</dbReference>
<feature type="non-terminal residue" evidence="12">
    <location>
        <position position="1"/>
    </location>
</feature>
<accession>S7S0U4</accession>
<dbReference type="SMART" id="SM00474">
    <property type="entry name" value="35EXOc"/>
    <property type="match status" value="1"/>
</dbReference>
<evidence type="ECO:0000256" key="8">
    <source>
        <dbReference type="ARBA" id="ARBA00040531"/>
    </source>
</evidence>
<dbReference type="Pfam" id="PF01612">
    <property type="entry name" value="DNA_pol_A_exo1"/>
    <property type="match status" value="1"/>
</dbReference>
<dbReference type="RefSeq" id="XP_007860136.1">
    <property type="nucleotide sequence ID" value="XM_007861945.1"/>
</dbReference>
<dbReference type="InterPro" id="IPR012337">
    <property type="entry name" value="RNaseH-like_sf"/>
</dbReference>
<keyword evidence="2" id="KW-0540">Nuclease</keyword>
<comment type="subcellular location">
    <subcellularLocation>
        <location evidence="1">Nucleus</location>
    </subcellularLocation>
</comment>
<dbReference type="InterPro" id="IPR002562">
    <property type="entry name" value="3'-5'_exonuclease_dom"/>
</dbReference>
<proteinExistence type="predicted"/>
<feature type="region of interest" description="Disordered" evidence="10">
    <location>
        <begin position="222"/>
        <end position="256"/>
    </location>
</feature>
<dbReference type="AlphaFoldDB" id="S7S0U4"/>
<dbReference type="GO" id="GO:0003676">
    <property type="term" value="F:nucleic acid binding"/>
    <property type="evidence" value="ECO:0007669"/>
    <property type="project" value="InterPro"/>
</dbReference>
<evidence type="ECO:0000313" key="12">
    <source>
        <dbReference type="EMBL" id="EPQ60975.1"/>
    </source>
</evidence>
<dbReference type="OrthoDB" id="1920326at2759"/>